<reference evidence="2 3" key="1">
    <citation type="submission" date="2017-06" db="EMBL/GenBank/DDBJ databases">
        <authorList>
            <person name="Kim H.J."/>
            <person name="Triplett B.A."/>
        </authorList>
    </citation>
    <scope>NUCLEOTIDE SEQUENCE [LARGE SCALE GENOMIC DNA]</scope>
</reference>
<name>A0A222Z2F3_9CAUD</name>
<proteinExistence type="predicted"/>
<protein>
    <recommendedName>
        <fullName evidence="1">DUF7336 domain-containing protein</fullName>
    </recommendedName>
</protein>
<dbReference type="Proteomes" id="UP000223841">
    <property type="component" value="Segment"/>
</dbReference>
<organism evidence="2 3">
    <name type="scientific">Bacillus phage PPIsBest</name>
    <dbReference type="NCBI Taxonomy" id="2024234"/>
    <lineage>
        <taxon>Viruses</taxon>
        <taxon>Duplodnaviria</taxon>
        <taxon>Heunggongvirae</taxon>
        <taxon>Uroviricota</taxon>
        <taxon>Caudoviricetes</taxon>
        <taxon>Herelleviridae</taxon>
        <taxon>Bastillevirinae</taxon>
        <taxon>Wphvirus</taxon>
        <taxon>Wphvirus hakuna</taxon>
    </lineage>
</organism>
<dbReference type="EMBL" id="MF288917">
    <property type="protein sequence ID" value="ASR78234.1"/>
    <property type="molecule type" value="Genomic_DNA"/>
</dbReference>
<evidence type="ECO:0000259" key="1">
    <source>
        <dbReference type="Pfam" id="PF24024"/>
    </source>
</evidence>
<accession>A0A222Z2F3</accession>
<evidence type="ECO:0000313" key="2">
    <source>
        <dbReference type="EMBL" id="ASR78234.1"/>
    </source>
</evidence>
<sequence length="90" mass="10437">MYLNDMKGAYIMTKEKELAICLSLVDLLKELTIKDGKIYVYIVTSDYGYDKNEFEGVYSTEEKAKARCDKANKDLGGNIFSYEEYYLNED</sequence>
<evidence type="ECO:0000313" key="3">
    <source>
        <dbReference type="Proteomes" id="UP000223841"/>
    </source>
</evidence>
<feature type="domain" description="DUF7336" evidence="1">
    <location>
        <begin position="39"/>
        <end position="75"/>
    </location>
</feature>
<dbReference type="Pfam" id="PF24024">
    <property type="entry name" value="DUF7336"/>
    <property type="match status" value="1"/>
</dbReference>
<gene>
    <name evidence="2" type="ORF">PPISBEST_295</name>
</gene>
<dbReference type="InterPro" id="IPR055760">
    <property type="entry name" value="DUF7336"/>
</dbReference>